<proteinExistence type="predicted"/>
<evidence type="ECO:0008006" key="4">
    <source>
        <dbReference type="Google" id="ProtNLM"/>
    </source>
</evidence>
<feature type="compositionally biased region" description="Polar residues" evidence="1">
    <location>
        <begin position="174"/>
        <end position="185"/>
    </location>
</feature>
<evidence type="ECO:0000313" key="3">
    <source>
        <dbReference type="Proteomes" id="UP001281203"/>
    </source>
</evidence>
<accession>A0ABU3WZ71</accession>
<sequence>MQGRHIPLLILLAVAVVAGGCTAPDTVADLQSDSPAPPQLLTLAQTLLGGLPAPTPAAPPRENTTLEVRKVAFVDPRTYQIPTPTPTITMTKQPNDLRVSERMVDYATATIDRPPRVLATEVYRIPYPYWAVNVSVTPMNDYSWLAMEIYEKSDPNKIVREIQYSRSDLARPGNVSTKDNSTESGSARKEETFTIREGYGDYYFIIRSESLKSLTITVKVPEKYLV</sequence>
<dbReference type="Proteomes" id="UP001281203">
    <property type="component" value="Unassembled WGS sequence"/>
</dbReference>
<comment type="caution">
    <text evidence="2">The sequence shown here is derived from an EMBL/GenBank/DDBJ whole genome shotgun (WGS) entry which is preliminary data.</text>
</comment>
<name>A0ABU3WZ71_9EURY</name>
<feature type="region of interest" description="Disordered" evidence="1">
    <location>
        <begin position="170"/>
        <end position="189"/>
    </location>
</feature>
<dbReference type="EMBL" id="WBKO01000001">
    <property type="protein sequence ID" value="MDV2481103.1"/>
    <property type="molecule type" value="Genomic_DNA"/>
</dbReference>
<keyword evidence="3" id="KW-1185">Reference proteome</keyword>
<evidence type="ECO:0000313" key="2">
    <source>
        <dbReference type="EMBL" id="MDV2481103.1"/>
    </source>
</evidence>
<reference evidence="2 3" key="1">
    <citation type="submission" date="2019-10" db="EMBL/GenBank/DDBJ databases">
        <title>Isolation and characterization of Methanoculleus sp. Wushi-C6 from a hot spring well.</title>
        <authorList>
            <person name="Chen S.-C."/>
            <person name="Lan Z.-H."/>
            <person name="You Y.-T."/>
            <person name="Lai M.-C."/>
        </authorList>
    </citation>
    <scope>NUCLEOTIDE SEQUENCE [LARGE SCALE GENOMIC DNA]</scope>
    <source>
        <strain evidence="2 3">Wushi-C6</strain>
    </source>
</reference>
<organism evidence="2 3">
    <name type="scientific">Methanoculleus caldifontis</name>
    <dbReference type="NCBI Taxonomy" id="2651577"/>
    <lineage>
        <taxon>Archaea</taxon>
        <taxon>Methanobacteriati</taxon>
        <taxon>Methanobacteriota</taxon>
        <taxon>Stenosarchaea group</taxon>
        <taxon>Methanomicrobia</taxon>
        <taxon>Methanomicrobiales</taxon>
        <taxon>Methanomicrobiaceae</taxon>
        <taxon>Methanoculleus</taxon>
    </lineage>
</organism>
<protein>
    <recommendedName>
        <fullName evidence="4">Lipoprotein</fullName>
    </recommendedName>
</protein>
<dbReference type="RefSeq" id="WP_317064098.1">
    <property type="nucleotide sequence ID" value="NZ_WBKO01000001.1"/>
</dbReference>
<gene>
    <name evidence="2" type="ORF">F8E02_03575</name>
</gene>
<evidence type="ECO:0000256" key="1">
    <source>
        <dbReference type="SAM" id="MobiDB-lite"/>
    </source>
</evidence>
<dbReference type="PROSITE" id="PS51257">
    <property type="entry name" value="PROKAR_LIPOPROTEIN"/>
    <property type="match status" value="1"/>
</dbReference>